<comment type="caution">
    <text evidence="2">The sequence shown here is derived from an EMBL/GenBank/DDBJ whole genome shotgun (WGS) entry which is preliminary data.</text>
</comment>
<gene>
    <name evidence="2" type="ORF">QWY28_20975</name>
</gene>
<dbReference type="InterPro" id="IPR024344">
    <property type="entry name" value="MDMPI_metal-binding"/>
</dbReference>
<evidence type="ECO:0000313" key="3">
    <source>
        <dbReference type="Proteomes" id="UP001168620"/>
    </source>
</evidence>
<keyword evidence="2" id="KW-0413">Isomerase</keyword>
<dbReference type="InterPro" id="IPR034660">
    <property type="entry name" value="DinB/YfiT-like"/>
</dbReference>
<name>A0ABT8FLN8_9ACTN</name>
<feature type="domain" description="Mycothiol-dependent maleylpyruvate isomerase metal-binding" evidence="1">
    <location>
        <begin position="6"/>
        <end position="109"/>
    </location>
</feature>
<proteinExistence type="predicted"/>
<dbReference type="GO" id="GO:0016853">
    <property type="term" value="F:isomerase activity"/>
    <property type="evidence" value="ECO:0007669"/>
    <property type="project" value="UniProtKB-KW"/>
</dbReference>
<dbReference type="SUPFAM" id="SSF109854">
    <property type="entry name" value="DinB/YfiT-like putative metalloenzymes"/>
    <property type="match status" value="1"/>
</dbReference>
<dbReference type="Gene3D" id="1.20.120.450">
    <property type="entry name" value="dinb family like domain"/>
    <property type="match status" value="1"/>
</dbReference>
<dbReference type="EMBL" id="JAUHJQ010000014">
    <property type="protein sequence ID" value="MDN4175449.1"/>
    <property type="molecule type" value="Genomic_DNA"/>
</dbReference>
<sequence>MHEAELERAELTDLLADLRPDEWRRPSLCAGWTVRDVVAHLLSYEGLGPREVVGRMVRGRLVLGRINDVALRAQDAAGPQELVERLRAYPRPTGLTAVRGGAVGLVDALIHQQDIRRPLARPRTLDPARVRFALGFTLTAPPLRGFWKARGVRLVATDVDWATGRGPEARGPGEAVLMALAGRRGAAADLTGPGSVVLQQRHG</sequence>
<evidence type="ECO:0000259" key="1">
    <source>
        <dbReference type="Pfam" id="PF11716"/>
    </source>
</evidence>
<organism evidence="2 3">
    <name type="scientific">Nocardioides oceani</name>
    <dbReference type="NCBI Taxonomy" id="3058369"/>
    <lineage>
        <taxon>Bacteria</taxon>
        <taxon>Bacillati</taxon>
        <taxon>Actinomycetota</taxon>
        <taxon>Actinomycetes</taxon>
        <taxon>Propionibacteriales</taxon>
        <taxon>Nocardioidaceae</taxon>
        <taxon>Nocardioides</taxon>
    </lineage>
</organism>
<reference evidence="2" key="1">
    <citation type="submission" date="2023-06" db="EMBL/GenBank/DDBJ databases">
        <title>Draft genome sequence of Nocardioides sp. SOB77.</title>
        <authorList>
            <person name="Zhang G."/>
        </authorList>
    </citation>
    <scope>NUCLEOTIDE SEQUENCE</scope>
    <source>
        <strain evidence="2">SOB77</strain>
    </source>
</reference>
<dbReference type="Proteomes" id="UP001168620">
    <property type="component" value="Unassembled WGS sequence"/>
</dbReference>
<dbReference type="Pfam" id="PF11716">
    <property type="entry name" value="MDMPI_N"/>
    <property type="match status" value="1"/>
</dbReference>
<accession>A0ABT8FLN8</accession>
<protein>
    <submittedName>
        <fullName evidence="2">Maleylpyruvate isomerase family mycothiol-dependent enzyme</fullName>
    </submittedName>
</protein>
<dbReference type="RefSeq" id="WP_300954828.1">
    <property type="nucleotide sequence ID" value="NZ_JAUHJQ010000014.1"/>
</dbReference>
<dbReference type="InterPro" id="IPR017517">
    <property type="entry name" value="Maleyloyr_isom"/>
</dbReference>
<evidence type="ECO:0000313" key="2">
    <source>
        <dbReference type="EMBL" id="MDN4175449.1"/>
    </source>
</evidence>
<dbReference type="NCBIfam" id="TIGR03083">
    <property type="entry name" value="maleylpyruvate isomerase family mycothiol-dependent enzyme"/>
    <property type="match status" value="1"/>
</dbReference>
<keyword evidence="3" id="KW-1185">Reference proteome</keyword>